<dbReference type="SMART" id="SM00448">
    <property type="entry name" value="REC"/>
    <property type="match status" value="1"/>
</dbReference>
<dbReference type="InterPro" id="IPR001789">
    <property type="entry name" value="Sig_transdc_resp-reg_receiver"/>
</dbReference>
<proteinExistence type="predicted"/>
<dbReference type="Gene3D" id="1.10.10.10">
    <property type="entry name" value="Winged helix-like DNA-binding domain superfamily/Winged helix DNA-binding domain"/>
    <property type="match status" value="1"/>
</dbReference>
<name>A0ABN6D5S5_9BURK</name>
<keyword evidence="4" id="KW-0597">Phosphoprotein</keyword>
<dbReference type="InterPro" id="IPR000792">
    <property type="entry name" value="Tscrpt_reg_LuxR_C"/>
</dbReference>
<dbReference type="PANTHER" id="PTHR44688">
    <property type="entry name" value="DNA-BINDING TRANSCRIPTIONAL ACTIVATOR DEVR_DOSR"/>
    <property type="match status" value="1"/>
</dbReference>
<organism evidence="7 8">
    <name type="scientific">Rhodoferax lithotrophicus</name>
    <dbReference type="NCBI Taxonomy" id="2798804"/>
    <lineage>
        <taxon>Bacteria</taxon>
        <taxon>Pseudomonadati</taxon>
        <taxon>Pseudomonadota</taxon>
        <taxon>Betaproteobacteria</taxon>
        <taxon>Burkholderiales</taxon>
        <taxon>Comamonadaceae</taxon>
        <taxon>Rhodoferax</taxon>
    </lineage>
</organism>
<evidence type="ECO:0000256" key="2">
    <source>
        <dbReference type="ARBA" id="ARBA00023125"/>
    </source>
</evidence>
<dbReference type="RefSeq" id="WP_223909298.1">
    <property type="nucleotide sequence ID" value="NZ_AP024238.1"/>
</dbReference>
<keyword evidence="1" id="KW-0805">Transcription regulation</keyword>
<dbReference type="Pfam" id="PF00196">
    <property type="entry name" value="GerE"/>
    <property type="match status" value="1"/>
</dbReference>
<keyword evidence="2" id="KW-0238">DNA-binding</keyword>
<feature type="domain" description="Response regulatory" evidence="6">
    <location>
        <begin position="14"/>
        <end position="128"/>
    </location>
</feature>
<evidence type="ECO:0000259" key="5">
    <source>
        <dbReference type="PROSITE" id="PS50043"/>
    </source>
</evidence>
<dbReference type="PROSITE" id="PS00622">
    <property type="entry name" value="HTH_LUXR_1"/>
    <property type="match status" value="1"/>
</dbReference>
<protein>
    <submittedName>
        <fullName evidence="7">Response regulator protein TmoT</fullName>
    </submittedName>
</protein>
<dbReference type="SUPFAM" id="SSF46894">
    <property type="entry name" value="C-terminal effector domain of the bipartite response regulators"/>
    <property type="match status" value="1"/>
</dbReference>
<evidence type="ECO:0000256" key="1">
    <source>
        <dbReference type="ARBA" id="ARBA00023015"/>
    </source>
</evidence>
<evidence type="ECO:0000256" key="4">
    <source>
        <dbReference type="PROSITE-ProRule" id="PRU00169"/>
    </source>
</evidence>
<evidence type="ECO:0000313" key="8">
    <source>
        <dbReference type="Proteomes" id="UP000824366"/>
    </source>
</evidence>
<dbReference type="SMART" id="SM00421">
    <property type="entry name" value="HTH_LUXR"/>
    <property type="match status" value="1"/>
</dbReference>
<dbReference type="PROSITE" id="PS50110">
    <property type="entry name" value="RESPONSE_REGULATORY"/>
    <property type="match status" value="1"/>
</dbReference>
<dbReference type="InterPro" id="IPR036388">
    <property type="entry name" value="WH-like_DNA-bd_sf"/>
</dbReference>
<dbReference type="PANTHER" id="PTHR44688:SF16">
    <property type="entry name" value="DNA-BINDING TRANSCRIPTIONAL ACTIVATOR DEVR_DOSR"/>
    <property type="match status" value="1"/>
</dbReference>
<dbReference type="CDD" id="cd06170">
    <property type="entry name" value="LuxR_C_like"/>
    <property type="match status" value="1"/>
</dbReference>
<evidence type="ECO:0000256" key="3">
    <source>
        <dbReference type="ARBA" id="ARBA00023163"/>
    </source>
</evidence>
<sequence length="221" mass="24302">MNKMRNMPTNVLPTIYVVDDDASVRESLSSLLRSAGMQVEVFASALEFLDHKNLQAFACVVLDVRMPGLDGFGLQERLSALGRDIPIIFITGHGEVPLAVRAMRAGAIDFLNKPFEDTDLLNAIELALSHLSSTSHERLALTELRGLYDTLTAREKQIMAEVALGKLNKAIAFDLGVTESTVKVHRHNVMHKMQLKSIPALTMAMQRLRGANAITVELAQP</sequence>
<dbReference type="PROSITE" id="PS50043">
    <property type="entry name" value="HTH_LUXR_2"/>
    <property type="match status" value="1"/>
</dbReference>
<feature type="modified residue" description="4-aspartylphosphate" evidence="4">
    <location>
        <position position="63"/>
    </location>
</feature>
<dbReference type="SUPFAM" id="SSF52172">
    <property type="entry name" value="CheY-like"/>
    <property type="match status" value="1"/>
</dbReference>
<dbReference type="InterPro" id="IPR011006">
    <property type="entry name" value="CheY-like_superfamily"/>
</dbReference>
<dbReference type="InterPro" id="IPR016032">
    <property type="entry name" value="Sig_transdc_resp-reg_C-effctor"/>
</dbReference>
<keyword evidence="3" id="KW-0804">Transcription</keyword>
<dbReference type="Proteomes" id="UP000824366">
    <property type="component" value="Chromosome"/>
</dbReference>
<evidence type="ECO:0000259" key="6">
    <source>
        <dbReference type="PROSITE" id="PS50110"/>
    </source>
</evidence>
<feature type="domain" description="HTH luxR-type" evidence="5">
    <location>
        <begin position="144"/>
        <end position="209"/>
    </location>
</feature>
<reference evidence="7 8" key="1">
    <citation type="journal article" date="2021" name="Microbiol. Spectr.">
        <title>A Single Bacterium Capable of Oxidation and Reduction of Iron at Circumneutral pH.</title>
        <authorList>
            <person name="Kato S."/>
            <person name="Ohkuma M."/>
        </authorList>
    </citation>
    <scope>NUCLEOTIDE SEQUENCE [LARGE SCALE GENOMIC DNA]</scope>
    <source>
        <strain evidence="7 8">MIZ03</strain>
    </source>
</reference>
<accession>A0ABN6D5S5</accession>
<dbReference type="EMBL" id="AP024238">
    <property type="protein sequence ID" value="BCO26164.1"/>
    <property type="molecule type" value="Genomic_DNA"/>
</dbReference>
<evidence type="ECO:0000313" key="7">
    <source>
        <dbReference type="EMBL" id="BCO26164.1"/>
    </source>
</evidence>
<dbReference type="Pfam" id="PF00072">
    <property type="entry name" value="Response_reg"/>
    <property type="match status" value="1"/>
</dbReference>
<dbReference type="Gene3D" id="3.40.50.2300">
    <property type="match status" value="1"/>
</dbReference>
<dbReference type="CDD" id="cd17537">
    <property type="entry name" value="REC_FixJ"/>
    <property type="match status" value="1"/>
</dbReference>
<gene>
    <name evidence="7" type="ORF">MIZ03_1044</name>
</gene>
<dbReference type="PRINTS" id="PR00038">
    <property type="entry name" value="HTHLUXR"/>
</dbReference>
<keyword evidence="8" id="KW-1185">Reference proteome</keyword>